<dbReference type="PROSITE" id="PS50238">
    <property type="entry name" value="RHOGAP"/>
    <property type="match status" value="1"/>
</dbReference>
<dbReference type="Proteomes" id="UP001146793">
    <property type="component" value="Unassembled WGS sequence"/>
</dbReference>
<evidence type="ECO:0000313" key="6">
    <source>
        <dbReference type="EMBL" id="KAJ3427329.1"/>
    </source>
</evidence>
<name>A0AAV7YIM7_9EUKA</name>
<dbReference type="Gene3D" id="1.10.555.10">
    <property type="entry name" value="Rho GTPase activation protein"/>
    <property type="match status" value="1"/>
</dbReference>
<keyword evidence="2" id="KW-0343">GTPase activation</keyword>
<reference evidence="6" key="2">
    <citation type="submission" date="2022-08" db="EMBL/GenBank/DDBJ databases">
        <title>Novel sulphate-reducing endosymbionts in the free-living metamonad Anaeramoeba.</title>
        <authorList>
            <person name="Jerlstrom-Hultqvist J."/>
            <person name="Cepicka I."/>
            <person name="Gallot-Lavallee L."/>
            <person name="Salas-Leiva D."/>
            <person name="Curtis B.A."/>
            <person name="Zahonova K."/>
            <person name="Pipaliya S."/>
            <person name="Dacks J."/>
            <person name="Roger A.J."/>
        </authorList>
    </citation>
    <scope>NUCLEOTIDE SEQUENCE</scope>
    <source>
        <strain evidence="6">Busselton2</strain>
    </source>
</reference>
<dbReference type="EMBL" id="JANTQA010000063">
    <property type="protein sequence ID" value="KAJ3427329.1"/>
    <property type="molecule type" value="Genomic_DNA"/>
</dbReference>
<evidence type="ECO:0000256" key="2">
    <source>
        <dbReference type="ARBA" id="ARBA00022468"/>
    </source>
</evidence>
<dbReference type="AlphaFoldDB" id="A0AAV7YIM7"/>
<proteinExistence type="predicted"/>
<dbReference type="Pfam" id="PF00620">
    <property type="entry name" value="RhoGAP"/>
    <property type="match status" value="1"/>
</dbReference>
<reference evidence="7" key="1">
    <citation type="submission" date="2022-08" db="EMBL/GenBank/DDBJ databases">
        <title>Novel sulfate-reducing endosymbionts in the free-living metamonad Anaeramoeba.</title>
        <authorList>
            <person name="Jerlstrom-Hultqvist J."/>
            <person name="Cepicka I."/>
            <person name="Gallot-Lavallee L."/>
            <person name="Salas-Leiva D."/>
            <person name="Curtis B.A."/>
            <person name="Zahonova K."/>
            <person name="Pipaliya S."/>
            <person name="Dacks J."/>
            <person name="Roger A.J."/>
        </authorList>
    </citation>
    <scope>NUCLEOTIDE SEQUENCE</scope>
    <source>
        <strain evidence="7">Schooner1</strain>
    </source>
</reference>
<evidence type="ECO:0000313" key="7">
    <source>
        <dbReference type="EMBL" id="KAJ6242817.1"/>
    </source>
</evidence>
<dbReference type="Gene3D" id="2.30.30.40">
    <property type="entry name" value="SH3 Domains"/>
    <property type="match status" value="1"/>
</dbReference>
<dbReference type="PROSITE" id="PS50002">
    <property type="entry name" value="SH3"/>
    <property type="match status" value="1"/>
</dbReference>
<dbReference type="EMBL" id="JAOAOG010000173">
    <property type="protein sequence ID" value="KAJ6242817.1"/>
    <property type="molecule type" value="Genomic_DNA"/>
</dbReference>
<dbReference type="CDD" id="cd00159">
    <property type="entry name" value="RhoGAP"/>
    <property type="match status" value="1"/>
</dbReference>
<sequence>MSITKSSTKIILQIVIPNFQRKESKEFEPTEKIKNVLLWLCKKFNILDINKYGLYCSRRNGFWLDPEENILSYELWNSPRIEFKKKRTLQIKVDYKGEVSTIPVDENLPIKNVLPTILRKFHLDETLNYEINPKCFILDKEWSFIQQEYHFDFNETIFYLQHSSYQDQFNKKKIQPIFGRSLYDATNRSNDNNYLEIPSIITTIINFIEKDALKVPKIYQQPGIPNNIAQLKNIFNRFEKVNLKTLKKYPHDITNLLKIYLCELSEPIISLPIYQSLCEIMKLTNTSQKMNQLKQKLQELDQLKFKVASVLFQHLFNVALQHEKNQMNIEDLARSMGLFFVKIKQRSFKTSHNIELWSLLIQEYKYFFFEKQNIVSTIQAKVLHDFEPTGKDDLRVVKDEIIEIIEKGDEAWWTAKNEKGETGLVPYNYVQIITEEQTQKKGKFSSQLDEMRKTFLERCSTRKNLQTKYLIQQEKYDSIQLKLQQESSKINNMKQIIKKKYGENIFDEF</sequence>
<keyword evidence="1 3" id="KW-0728">SH3 domain</keyword>
<keyword evidence="9" id="KW-1185">Reference proteome</keyword>
<dbReference type="Pfam" id="PF00018">
    <property type="entry name" value="SH3_1"/>
    <property type="match status" value="1"/>
</dbReference>
<protein>
    <submittedName>
        <fullName evidence="6 7">Rho gtpase activating protein at 5a</fullName>
    </submittedName>
</protein>
<dbReference type="SUPFAM" id="SSF50044">
    <property type="entry name" value="SH3-domain"/>
    <property type="match status" value="1"/>
</dbReference>
<dbReference type="CDD" id="cd00174">
    <property type="entry name" value="SH3"/>
    <property type="match status" value="1"/>
</dbReference>
<evidence type="ECO:0000256" key="1">
    <source>
        <dbReference type="ARBA" id="ARBA00022443"/>
    </source>
</evidence>
<dbReference type="InterPro" id="IPR008936">
    <property type="entry name" value="Rho_GTPase_activation_prot"/>
</dbReference>
<feature type="domain" description="Rho-GAP" evidence="5">
    <location>
        <begin position="180"/>
        <end position="368"/>
    </location>
</feature>
<dbReference type="Proteomes" id="UP001150062">
    <property type="component" value="Unassembled WGS sequence"/>
</dbReference>
<evidence type="ECO:0000313" key="9">
    <source>
        <dbReference type="Proteomes" id="UP001150062"/>
    </source>
</evidence>
<dbReference type="SUPFAM" id="SSF48350">
    <property type="entry name" value="GTPase activation domain, GAP"/>
    <property type="match status" value="1"/>
</dbReference>
<dbReference type="InterPro" id="IPR051025">
    <property type="entry name" value="RhoGAP"/>
</dbReference>
<dbReference type="PANTHER" id="PTHR15228">
    <property type="entry name" value="SPERMATHECAL PHYSIOLOGY VARIANT"/>
    <property type="match status" value="1"/>
</dbReference>
<dbReference type="SMART" id="SM00324">
    <property type="entry name" value="RhoGAP"/>
    <property type="match status" value="1"/>
</dbReference>
<dbReference type="PANTHER" id="PTHR15228:SF25">
    <property type="entry name" value="F-BAR DOMAIN-CONTAINING PROTEIN"/>
    <property type="match status" value="1"/>
</dbReference>
<dbReference type="Gene3D" id="3.10.20.90">
    <property type="entry name" value="Phosphatidylinositol 3-kinase Catalytic Subunit, Chain A, domain 1"/>
    <property type="match status" value="1"/>
</dbReference>
<gene>
    <name evidence="6" type="ORF">M0812_26911</name>
    <name evidence="7" type="ORF">M0813_02666</name>
</gene>
<accession>A0AAV7YIM7</accession>
<dbReference type="InterPro" id="IPR000198">
    <property type="entry name" value="RhoGAP_dom"/>
</dbReference>
<evidence type="ECO:0000313" key="8">
    <source>
        <dbReference type="Proteomes" id="UP001146793"/>
    </source>
</evidence>
<dbReference type="GO" id="GO:0005096">
    <property type="term" value="F:GTPase activator activity"/>
    <property type="evidence" value="ECO:0007669"/>
    <property type="project" value="UniProtKB-KW"/>
</dbReference>
<dbReference type="InterPro" id="IPR036028">
    <property type="entry name" value="SH3-like_dom_sf"/>
</dbReference>
<evidence type="ECO:0000259" key="4">
    <source>
        <dbReference type="PROSITE" id="PS50002"/>
    </source>
</evidence>
<dbReference type="InterPro" id="IPR001452">
    <property type="entry name" value="SH3_domain"/>
</dbReference>
<comment type="caution">
    <text evidence="6">The sequence shown here is derived from an EMBL/GenBank/DDBJ whole genome shotgun (WGS) entry which is preliminary data.</text>
</comment>
<dbReference type="PRINTS" id="PR00452">
    <property type="entry name" value="SH3DOMAIN"/>
</dbReference>
<feature type="domain" description="SH3" evidence="4">
    <location>
        <begin position="375"/>
        <end position="435"/>
    </location>
</feature>
<organism evidence="6 8">
    <name type="scientific">Anaeramoeba flamelloides</name>
    <dbReference type="NCBI Taxonomy" id="1746091"/>
    <lineage>
        <taxon>Eukaryota</taxon>
        <taxon>Metamonada</taxon>
        <taxon>Anaeramoebidae</taxon>
        <taxon>Anaeramoeba</taxon>
    </lineage>
</organism>
<dbReference type="SMART" id="SM00326">
    <property type="entry name" value="SH3"/>
    <property type="match status" value="1"/>
</dbReference>
<dbReference type="GO" id="GO:0007165">
    <property type="term" value="P:signal transduction"/>
    <property type="evidence" value="ECO:0007669"/>
    <property type="project" value="InterPro"/>
</dbReference>
<evidence type="ECO:0000256" key="3">
    <source>
        <dbReference type="PROSITE-ProRule" id="PRU00192"/>
    </source>
</evidence>
<evidence type="ECO:0000259" key="5">
    <source>
        <dbReference type="PROSITE" id="PS50238"/>
    </source>
</evidence>